<evidence type="ECO:0000313" key="2">
    <source>
        <dbReference type="EMBL" id="GAA0955535.1"/>
    </source>
</evidence>
<evidence type="ECO:0000256" key="1">
    <source>
        <dbReference type="SAM" id="Phobius"/>
    </source>
</evidence>
<name>A0ABN1RE16_9ACTN</name>
<accession>A0ABN1RE16</accession>
<keyword evidence="1" id="KW-0472">Membrane</keyword>
<gene>
    <name evidence="2" type="ORF">GCM10009560_79400</name>
</gene>
<evidence type="ECO:0000313" key="3">
    <source>
        <dbReference type="Proteomes" id="UP001501578"/>
    </source>
</evidence>
<protein>
    <recommendedName>
        <fullName evidence="4">Transmembrane protein</fullName>
    </recommendedName>
</protein>
<dbReference type="Proteomes" id="UP001501578">
    <property type="component" value="Unassembled WGS sequence"/>
</dbReference>
<proteinExistence type="predicted"/>
<reference evidence="2 3" key="1">
    <citation type="journal article" date="2019" name="Int. J. Syst. Evol. Microbiol.">
        <title>The Global Catalogue of Microorganisms (GCM) 10K type strain sequencing project: providing services to taxonomists for standard genome sequencing and annotation.</title>
        <authorList>
            <consortium name="The Broad Institute Genomics Platform"/>
            <consortium name="The Broad Institute Genome Sequencing Center for Infectious Disease"/>
            <person name="Wu L."/>
            <person name="Ma J."/>
        </authorList>
    </citation>
    <scope>NUCLEOTIDE SEQUENCE [LARGE SCALE GENOMIC DNA]</scope>
    <source>
        <strain evidence="2 3">JCM 11136</strain>
    </source>
</reference>
<keyword evidence="1" id="KW-1133">Transmembrane helix</keyword>
<feature type="transmembrane region" description="Helical" evidence="1">
    <location>
        <begin position="25"/>
        <end position="53"/>
    </location>
</feature>
<sequence length="68" mass="7891">MVEQPDELAEGTYERKRVSDFLSGLAFAAGVTVMASAAVCMFLFLGPPILYAWNRWYAYWERKWRARP</sequence>
<evidence type="ECO:0008006" key="4">
    <source>
        <dbReference type="Google" id="ProtNLM"/>
    </source>
</evidence>
<organism evidence="2 3">
    <name type="scientific">Nonomuraea longicatena</name>
    <dbReference type="NCBI Taxonomy" id="83682"/>
    <lineage>
        <taxon>Bacteria</taxon>
        <taxon>Bacillati</taxon>
        <taxon>Actinomycetota</taxon>
        <taxon>Actinomycetes</taxon>
        <taxon>Streptosporangiales</taxon>
        <taxon>Streptosporangiaceae</taxon>
        <taxon>Nonomuraea</taxon>
    </lineage>
</organism>
<keyword evidence="1" id="KW-0812">Transmembrane</keyword>
<dbReference type="EMBL" id="BAAAHQ010000100">
    <property type="protein sequence ID" value="GAA0955535.1"/>
    <property type="molecule type" value="Genomic_DNA"/>
</dbReference>
<keyword evidence="3" id="KW-1185">Reference proteome</keyword>
<comment type="caution">
    <text evidence="2">The sequence shown here is derived from an EMBL/GenBank/DDBJ whole genome shotgun (WGS) entry which is preliminary data.</text>
</comment>